<dbReference type="AlphaFoldDB" id="A0A0N8GNA7"/>
<organism evidence="2 3">
    <name type="scientific">Bellilinea caldifistulae</name>
    <dbReference type="NCBI Taxonomy" id="360411"/>
    <lineage>
        <taxon>Bacteria</taxon>
        <taxon>Bacillati</taxon>
        <taxon>Chloroflexota</taxon>
        <taxon>Anaerolineae</taxon>
        <taxon>Anaerolineales</taxon>
        <taxon>Anaerolineaceae</taxon>
        <taxon>Bellilinea</taxon>
    </lineage>
</organism>
<dbReference type="GO" id="GO:0015074">
    <property type="term" value="P:DNA integration"/>
    <property type="evidence" value="ECO:0007669"/>
    <property type="project" value="InterPro"/>
</dbReference>
<evidence type="ECO:0000313" key="2">
    <source>
        <dbReference type="EMBL" id="KPL77570.1"/>
    </source>
</evidence>
<dbReference type="InterPro" id="IPR013762">
    <property type="entry name" value="Integrase-like_cat_sf"/>
</dbReference>
<dbReference type="InterPro" id="IPR011010">
    <property type="entry name" value="DNA_brk_join_enz"/>
</dbReference>
<sequence length="101" mass="10665">MLFTSRCGGALTVSAMHRRLATPGDQVGLSGLSAHVLRHTIAKNLMDAVVGDDLLVQPVSACRELLAEQAQAAVGGKEGQPQWAEAVIKGGRWAIFTHYVG</sequence>
<dbReference type="Proteomes" id="UP000050514">
    <property type="component" value="Unassembled WGS sequence"/>
</dbReference>
<keyword evidence="3" id="KW-1185">Reference proteome</keyword>
<accession>A0A0N8GNA7</accession>
<evidence type="ECO:0000313" key="3">
    <source>
        <dbReference type="Proteomes" id="UP000050514"/>
    </source>
</evidence>
<dbReference type="EMBL" id="LGHJ01000009">
    <property type="protein sequence ID" value="KPL77570.1"/>
    <property type="molecule type" value="Genomic_DNA"/>
</dbReference>
<dbReference type="GO" id="GO:0006310">
    <property type="term" value="P:DNA recombination"/>
    <property type="evidence" value="ECO:0007669"/>
    <property type="project" value="UniProtKB-KW"/>
</dbReference>
<keyword evidence="1" id="KW-0233">DNA recombination</keyword>
<dbReference type="Gene3D" id="1.10.443.10">
    <property type="entry name" value="Intergrase catalytic core"/>
    <property type="match status" value="1"/>
</dbReference>
<proteinExistence type="predicted"/>
<comment type="caution">
    <text evidence="2">The sequence shown here is derived from an EMBL/GenBank/DDBJ whole genome shotgun (WGS) entry which is preliminary data.</text>
</comment>
<dbReference type="GO" id="GO:0003677">
    <property type="term" value="F:DNA binding"/>
    <property type="evidence" value="ECO:0007669"/>
    <property type="project" value="InterPro"/>
</dbReference>
<dbReference type="SUPFAM" id="SSF56349">
    <property type="entry name" value="DNA breaking-rejoining enzymes"/>
    <property type="match status" value="1"/>
</dbReference>
<evidence type="ECO:0000256" key="1">
    <source>
        <dbReference type="ARBA" id="ARBA00023172"/>
    </source>
</evidence>
<protein>
    <submittedName>
        <fullName evidence="2">Uncharacterized protein</fullName>
    </submittedName>
</protein>
<reference evidence="2 3" key="1">
    <citation type="submission" date="2015-07" db="EMBL/GenBank/DDBJ databases">
        <title>Draft genome of Bellilinea caldifistulae DSM 17877.</title>
        <authorList>
            <person name="Hemp J."/>
            <person name="Ward L.M."/>
            <person name="Pace L.A."/>
            <person name="Fischer W.W."/>
        </authorList>
    </citation>
    <scope>NUCLEOTIDE SEQUENCE [LARGE SCALE GENOMIC DNA]</scope>
    <source>
        <strain evidence="2 3">GOMI-1</strain>
    </source>
</reference>
<gene>
    <name evidence="2" type="ORF">AC812_03270</name>
</gene>
<name>A0A0N8GNA7_9CHLR</name>